<sequence length="222" mass="25072">MIWSLCLPPCIKPFAWRIYKRILPTNSNLARHMPSWNMNCPICGHHEESDMHALLECPLAVQVWGGSQLNCGILDSKFRNMEDCIASASMMNFDVGKIGHGFTESLVEEALACLLGMRRTLEAGFDSIMVEGDCLSLILSLGKNKVHDSFVGFTLKDILSLVSSFDFCSWPFVKRGGNRVAHDVVHLQPYGFCLRTWETKVPDCIVDRAFEDMYEFLNSNIE</sequence>
<evidence type="ECO:0008006" key="5">
    <source>
        <dbReference type="Google" id="ProtNLM"/>
    </source>
</evidence>
<evidence type="ECO:0000259" key="2">
    <source>
        <dbReference type="Pfam" id="PF13966"/>
    </source>
</evidence>
<accession>A0A9Q1Q9I7</accession>
<dbReference type="EMBL" id="JAKOGI010000507">
    <property type="protein sequence ID" value="KAJ8433977.1"/>
    <property type="molecule type" value="Genomic_DNA"/>
</dbReference>
<proteinExistence type="predicted"/>
<name>A0A9Q1Q9I7_9CARY</name>
<dbReference type="PANTHER" id="PTHR47074:SF21">
    <property type="entry name" value="RNASE H TYPE-1 DOMAIN-CONTAINING PROTEIN"/>
    <property type="match status" value="1"/>
</dbReference>
<dbReference type="InterPro" id="IPR026960">
    <property type="entry name" value="RVT-Znf"/>
</dbReference>
<dbReference type="GO" id="GO:0004523">
    <property type="term" value="F:RNA-DNA hybrid ribonuclease activity"/>
    <property type="evidence" value="ECO:0007669"/>
    <property type="project" value="InterPro"/>
</dbReference>
<evidence type="ECO:0000259" key="1">
    <source>
        <dbReference type="Pfam" id="PF13456"/>
    </source>
</evidence>
<protein>
    <recommendedName>
        <fullName evidence="5">RNase H type-1 domain-containing protein</fullName>
    </recommendedName>
</protein>
<organism evidence="3 4">
    <name type="scientific">Carnegiea gigantea</name>
    <dbReference type="NCBI Taxonomy" id="171969"/>
    <lineage>
        <taxon>Eukaryota</taxon>
        <taxon>Viridiplantae</taxon>
        <taxon>Streptophyta</taxon>
        <taxon>Embryophyta</taxon>
        <taxon>Tracheophyta</taxon>
        <taxon>Spermatophyta</taxon>
        <taxon>Magnoliopsida</taxon>
        <taxon>eudicotyledons</taxon>
        <taxon>Gunneridae</taxon>
        <taxon>Pentapetalae</taxon>
        <taxon>Caryophyllales</taxon>
        <taxon>Cactineae</taxon>
        <taxon>Cactaceae</taxon>
        <taxon>Cactoideae</taxon>
        <taxon>Echinocereeae</taxon>
        <taxon>Carnegiea</taxon>
    </lineage>
</organism>
<evidence type="ECO:0000313" key="3">
    <source>
        <dbReference type="EMBL" id="KAJ8433977.1"/>
    </source>
</evidence>
<dbReference type="InterPro" id="IPR044730">
    <property type="entry name" value="RNase_H-like_dom_plant"/>
</dbReference>
<reference evidence="3" key="1">
    <citation type="submission" date="2022-04" db="EMBL/GenBank/DDBJ databases">
        <title>Carnegiea gigantea Genome sequencing and assembly v2.</title>
        <authorList>
            <person name="Copetti D."/>
            <person name="Sanderson M.J."/>
            <person name="Burquez A."/>
            <person name="Wojciechowski M.F."/>
        </authorList>
    </citation>
    <scope>NUCLEOTIDE SEQUENCE</scope>
    <source>
        <strain evidence="3">SGP5-SGP5p</strain>
        <tissue evidence="3">Aerial part</tissue>
    </source>
</reference>
<feature type="domain" description="Reverse transcriptase zinc-binding" evidence="2">
    <location>
        <begin position="1"/>
        <end position="64"/>
    </location>
</feature>
<feature type="domain" description="RNase H type-1" evidence="1">
    <location>
        <begin position="100"/>
        <end position="186"/>
    </location>
</feature>
<dbReference type="PANTHER" id="PTHR47074">
    <property type="entry name" value="BNAC02G40300D PROTEIN"/>
    <property type="match status" value="1"/>
</dbReference>
<dbReference type="Proteomes" id="UP001153076">
    <property type="component" value="Unassembled WGS sequence"/>
</dbReference>
<gene>
    <name evidence="3" type="ORF">Cgig2_024682</name>
</gene>
<dbReference type="InterPro" id="IPR052929">
    <property type="entry name" value="RNase_H-like_EbsB-rel"/>
</dbReference>
<comment type="caution">
    <text evidence="3">The sequence shown here is derived from an EMBL/GenBank/DDBJ whole genome shotgun (WGS) entry which is preliminary data.</text>
</comment>
<dbReference type="GO" id="GO:0003676">
    <property type="term" value="F:nucleic acid binding"/>
    <property type="evidence" value="ECO:0007669"/>
    <property type="project" value="InterPro"/>
</dbReference>
<evidence type="ECO:0000313" key="4">
    <source>
        <dbReference type="Proteomes" id="UP001153076"/>
    </source>
</evidence>
<dbReference type="InterPro" id="IPR002156">
    <property type="entry name" value="RNaseH_domain"/>
</dbReference>
<dbReference type="OrthoDB" id="914227at2759"/>
<dbReference type="Pfam" id="PF13456">
    <property type="entry name" value="RVT_3"/>
    <property type="match status" value="1"/>
</dbReference>
<dbReference type="Pfam" id="PF13966">
    <property type="entry name" value="zf-RVT"/>
    <property type="match status" value="1"/>
</dbReference>
<dbReference type="AlphaFoldDB" id="A0A9Q1Q9I7"/>
<keyword evidence="4" id="KW-1185">Reference proteome</keyword>
<dbReference type="CDD" id="cd06222">
    <property type="entry name" value="RNase_H_like"/>
    <property type="match status" value="1"/>
</dbReference>